<keyword evidence="2" id="KW-0732">Signal</keyword>
<dbReference type="RefSeq" id="WP_144913401.1">
    <property type="nucleotide sequence ID" value="NZ_VLLI01000007.1"/>
</dbReference>
<name>A0A562U149_9SPHI</name>
<dbReference type="InterPro" id="IPR002901">
    <property type="entry name" value="MGlyc_endo_b_GlcNAc-like_dom"/>
</dbReference>
<evidence type="ECO:0000256" key="1">
    <source>
        <dbReference type="ARBA" id="ARBA00022801"/>
    </source>
</evidence>
<dbReference type="PANTHER" id="PTHR33308">
    <property type="entry name" value="PEPTIDOGLYCAN HYDROLASE FLGJ"/>
    <property type="match status" value="1"/>
</dbReference>
<organism evidence="4 5">
    <name type="scientific">Mucilaginibacter frigoritolerans</name>
    <dbReference type="NCBI Taxonomy" id="652788"/>
    <lineage>
        <taxon>Bacteria</taxon>
        <taxon>Pseudomonadati</taxon>
        <taxon>Bacteroidota</taxon>
        <taxon>Sphingobacteriia</taxon>
        <taxon>Sphingobacteriales</taxon>
        <taxon>Sphingobacteriaceae</taxon>
        <taxon>Mucilaginibacter</taxon>
    </lineage>
</organism>
<dbReference type="OrthoDB" id="977752at2"/>
<comment type="caution">
    <text evidence="4">The sequence shown here is derived from an EMBL/GenBank/DDBJ whole genome shotgun (WGS) entry which is preliminary data.</text>
</comment>
<sequence length="188" mass="21106">MKKFLLITSLFLSALMASAQKNTPKSYIEKFKEDAIRIMHETGVPASIVLGVAMHESACGNSMLAQSLNNQFGVKGSSGTTIVRHKKKIHTAYKQYQSVYDSFQDFARIMTERREFSGMTLSLTHFDYEGWAHGIQNRGYCSSHKWASQVLGIIKKYQLYSFDENPAATPQPAALAQNDKQLTLSTKQ</sequence>
<dbReference type="Pfam" id="PF01832">
    <property type="entry name" value="Glucosaminidase"/>
    <property type="match status" value="1"/>
</dbReference>
<feature type="chain" id="PRO_5021783296" evidence="2">
    <location>
        <begin position="20"/>
        <end position="188"/>
    </location>
</feature>
<dbReference type="PANTHER" id="PTHR33308:SF9">
    <property type="entry name" value="PEPTIDOGLYCAN HYDROLASE FLGJ"/>
    <property type="match status" value="1"/>
</dbReference>
<evidence type="ECO:0000313" key="4">
    <source>
        <dbReference type="EMBL" id="TWI99473.1"/>
    </source>
</evidence>
<evidence type="ECO:0000313" key="5">
    <source>
        <dbReference type="Proteomes" id="UP000317010"/>
    </source>
</evidence>
<proteinExistence type="predicted"/>
<keyword evidence="1 4" id="KW-0378">Hydrolase</keyword>
<gene>
    <name evidence="4" type="ORF">JN11_02790</name>
</gene>
<keyword evidence="5" id="KW-1185">Reference proteome</keyword>
<protein>
    <submittedName>
        <fullName evidence="4">Flagellum-specific peptidoglycan hydrolase FlgJ</fullName>
    </submittedName>
</protein>
<dbReference type="Proteomes" id="UP000317010">
    <property type="component" value="Unassembled WGS sequence"/>
</dbReference>
<dbReference type="SMART" id="SM00047">
    <property type="entry name" value="LYZ2"/>
    <property type="match status" value="1"/>
</dbReference>
<reference evidence="4 5" key="1">
    <citation type="submission" date="2019-07" db="EMBL/GenBank/DDBJ databases">
        <title>Genomic Encyclopedia of Archaeal and Bacterial Type Strains, Phase II (KMG-II): from individual species to whole genera.</title>
        <authorList>
            <person name="Goeker M."/>
        </authorList>
    </citation>
    <scope>NUCLEOTIDE SEQUENCE [LARGE SCALE GENOMIC DNA]</scope>
    <source>
        <strain evidence="4 5">ATCC BAA-1854</strain>
    </source>
</reference>
<evidence type="ECO:0000259" key="3">
    <source>
        <dbReference type="SMART" id="SM00047"/>
    </source>
</evidence>
<dbReference type="GO" id="GO:0004040">
    <property type="term" value="F:amidase activity"/>
    <property type="evidence" value="ECO:0007669"/>
    <property type="project" value="InterPro"/>
</dbReference>
<dbReference type="InterPro" id="IPR051056">
    <property type="entry name" value="Glycosyl_Hydrolase_73"/>
</dbReference>
<dbReference type="AlphaFoldDB" id="A0A562U149"/>
<accession>A0A562U149</accession>
<feature type="signal peptide" evidence="2">
    <location>
        <begin position="1"/>
        <end position="19"/>
    </location>
</feature>
<dbReference type="Gene3D" id="1.10.530.10">
    <property type="match status" value="1"/>
</dbReference>
<evidence type="ECO:0000256" key="2">
    <source>
        <dbReference type="SAM" id="SignalP"/>
    </source>
</evidence>
<feature type="domain" description="Mannosyl-glycoprotein endo-beta-N-acetylglucosamidase-like" evidence="3">
    <location>
        <begin position="16"/>
        <end position="163"/>
    </location>
</feature>
<dbReference type="EMBL" id="VLLI01000007">
    <property type="protein sequence ID" value="TWI99473.1"/>
    <property type="molecule type" value="Genomic_DNA"/>
</dbReference>